<evidence type="ECO:0000313" key="3">
    <source>
        <dbReference type="EMBL" id="KAK3385137.1"/>
    </source>
</evidence>
<proteinExistence type="predicted"/>
<accession>A0AAE0NP60</accession>
<reference evidence="3" key="1">
    <citation type="journal article" date="2023" name="Mol. Phylogenet. Evol.">
        <title>Genome-scale phylogeny and comparative genomics of the fungal order Sordariales.</title>
        <authorList>
            <person name="Hensen N."/>
            <person name="Bonometti L."/>
            <person name="Westerberg I."/>
            <person name="Brannstrom I.O."/>
            <person name="Guillou S."/>
            <person name="Cros-Aarteil S."/>
            <person name="Calhoun S."/>
            <person name="Haridas S."/>
            <person name="Kuo A."/>
            <person name="Mondo S."/>
            <person name="Pangilinan J."/>
            <person name="Riley R."/>
            <person name="LaButti K."/>
            <person name="Andreopoulos B."/>
            <person name="Lipzen A."/>
            <person name="Chen C."/>
            <person name="Yan M."/>
            <person name="Daum C."/>
            <person name="Ng V."/>
            <person name="Clum A."/>
            <person name="Steindorff A."/>
            <person name="Ohm R.A."/>
            <person name="Martin F."/>
            <person name="Silar P."/>
            <person name="Natvig D.O."/>
            <person name="Lalanne C."/>
            <person name="Gautier V."/>
            <person name="Ament-Velasquez S.L."/>
            <person name="Kruys A."/>
            <person name="Hutchinson M.I."/>
            <person name="Powell A.J."/>
            <person name="Barry K."/>
            <person name="Miller A.N."/>
            <person name="Grigoriev I.V."/>
            <person name="Debuchy R."/>
            <person name="Gladieux P."/>
            <person name="Hiltunen Thoren M."/>
            <person name="Johannesson H."/>
        </authorList>
    </citation>
    <scope>NUCLEOTIDE SEQUENCE</scope>
    <source>
        <strain evidence="3">CBS 232.78</strain>
    </source>
</reference>
<dbReference type="InterPro" id="IPR056002">
    <property type="entry name" value="DUF7580"/>
</dbReference>
<organism evidence="3 4">
    <name type="scientific">Podospora didyma</name>
    <dbReference type="NCBI Taxonomy" id="330526"/>
    <lineage>
        <taxon>Eukaryota</taxon>
        <taxon>Fungi</taxon>
        <taxon>Dikarya</taxon>
        <taxon>Ascomycota</taxon>
        <taxon>Pezizomycotina</taxon>
        <taxon>Sordariomycetes</taxon>
        <taxon>Sordariomycetidae</taxon>
        <taxon>Sordariales</taxon>
        <taxon>Podosporaceae</taxon>
        <taxon>Podospora</taxon>
    </lineage>
</organism>
<dbReference type="Proteomes" id="UP001285441">
    <property type="component" value="Unassembled WGS sequence"/>
</dbReference>
<feature type="region of interest" description="Disordered" evidence="1">
    <location>
        <begin position="1"/>
        <end position="22"/>
    </location>
</feature>
<dbReference type="Gene3D" id="1.10.510.10">
    <property type="entry name" value="Transferase(Phosphotransferase) domain 1"/>
    <property type="match status" value="1"/>
</dbReference>
<name>A0AAE0NP60_9PEZI</name>
<evidence type="ECO:0000313" key="4">
    <source>
        <dbReference type="Proteomes" id="UP001285441"/>
    </source>
</evidence>
<dbReference type="PANTHER" id="PTHR37542:SF3">
    <property type="entry name" value="PRION-INHIBITION AND PROPAGATION HELO DOMAIN-CONTAINING PROTEIN"/>
    <property type="match status" value="1"/>
</dbReference>
<sequence length="341" mass="38828">MENSIDLRKQEITERSSGTYRASPAVDANGLRLAWHTSRHTDLPELVLLEPKDYASNPDNKAGSKVYDRIKELARVLHGFEPAADSNSHLLKCKGWYDDQATAQFYFVYHLPPECVAIPSSLSSGNGIEFISLFEAYNTSHPLAGDRVRLALALARTLLDIHKKNWLHKGLRSDHIIFFPARLGGRPNLTCPRVVGFDYARRDGPNEYSEKPIDKHLNLYRHPDALRDPTTAFRRLHDYYSLGIVMVEIACWKPLAKLLAKRSELKGKECLEEDIKRVREILKEYDSPGSLADVGFRLGIIYRDVVDVCLNGSFGVSDDDPDRLHESFRQRVIRELDRCVL</sequence>
<dbReference type="AlphaFoldDB" id="A0AAE0NP60"/>
<dbReference type="InterPro" id="IPR000719">
    <property type="entry name" value="Prot_kinase_dom"/>
</dbReference>
<dbReference type="EMBL" id="JAULSW010000004">
    <property type="protein sequence ID" value="KAK3385137.1"/>
    <property type="molecule type" value="Genomic_DNA"/>
</dbReference>
<reference evidence="3" key="2">
    <citation type="submission" date="2023-06" db="EMBL/GenBank/DDBJ databases">
        <authorList>
            <consortium name="Lawrence Berkeley National Laboratory"/>
            <person name="Haridas S."/>
            <person name="Hensen N."/>
            <person name="Bonometti L."/>
            <person name="Westerberg I."/>
            <person name="Brannstrom I.O."/>
            <person name="Guillou S."/>
            <person name="Cros-Aarteil S."/>
            <person name="Calhoun S."/>
            <person name="Kuo A."/>
            <person name="Mondo S."/>
            <person name="Pangilinan J."/>
            <person name="Riley R."/>
            <person name="LaButti K."/>
            <person name="Andreopoulos B."/>
            <person name="Lipzen A."/>
            <person name="Chen C."/>
            <person name="Yanf M."/>
            <person name="Daum C."/>
            <person name="Ng V."/>
            <person name="Clum A."/>
            <person name="Steindorff A."/>
            <person name="Ohm R."/>
            <person name="Martin F."/>
            <person name="Silar P."/>
            <person name="Natvig D."/>
            <person name="Lalanne C."/>
            <person name="Gautier V."/>
            <person name="Ament-velasquez S.L."/>
            <person name="Kruys A."/>
            <person name="Hutchinson M.I."/>
            <person name="Powell A.J."/>
            <person name="Barry K."/>
            <person name="Miller A.N."/>
            <person name="Grigoriev I.V."/>
            <person name="Debuchy R."/>
            <person name="Gladieux P."/>
            <person name="Thoren M.H."/>
            <person name="Johannesson H."/>
        </authorList>
    </citation>
    <scope>NUCLEOTIDE SEQUENCE</scope>
    <source>
        <strain evidence="3">CBS 232.78</strain>
    </source>
</reference>
<feature type="domain" description="Protein kinase" evidence="2">
    <location>
        <begin position="20"/>
        <end position="341"/>
    </location>
</feature>
<feature type="compositionally biased region" description="Basic and acidic residues" evidence="1">
    <location>
        <begin position="1"/>
        <end position="14"/>
    </location>
</feature>
<evidence type="ECO:0000259" key="2">
    <source>
        <dbReference type="PROSITE" id="PS50011"/>
    </source>
</evidence>
<evidence type="ECO:0000256" key="1">
    <source>
        <dbReference type="SAM" id="MobiDB-lite"/>
    </source>
</evidence>
<dbReference type="PROSITE" id="PS50011">
    <property type="entry name" value="PROTEIN_KINASE_DOM"/>
    <property type="match status" value="1"/>
</dbReference>
<comment type="caution">
    <text evidence="3">The sequence shown here is derived from an EMBL/GenBank/DDBJ whole genome shotgun (WGS) entry which is preliminary data.</text>
</comment>
<dbReference type="GO" id="GO:0004672">
    <property type="term" value="F:protein kinase activity"/>
    <property type="evidence" value="ECO:0007669"/>
    <property type="project" value="InterPro"/>
</dbReference>
<dbReference type="Pfam" id="PF24476">
    <property type="entry name" value="DUF7580"/>
    <property type="match status" value="1"/>
</dbReference>
<keyword evidence="4" id="KW-1185">Reference proteome</keyword>
<gene>
    <name evidence="3" type="ORF">B0H63DRAFT_472418</name>
</gene>
<dbReference type="SUPFAM" id="SSF56112">
    <property type="entry name" value="Protein kinase-like (PK-like)"/>
    <property type="match status" value="1"/>
</dbReference>
<dbReference type="GO" id="GO:0005524">
    <property type="term" value="F:ATP binding"/>
    <property type="evidence" value="ECO:0007669"/>
    <property type="project" value="InterPro"/>
</dbReference>
<protein>
    <recommendedName>
        <fullName evidence="2">Protein kinase domain-containing protein</fullName>
    </recommendedName>
</protein>
<dbReference type="InterPro" id="IPR011009">
    <property type="entry name" value="Kinase-like_dom_sf"/>
</dbReference>
<dbReference type="PANTHER" id="PTHR37542">
    <property type="entry name" value="HELO DOMAIN-CONTAINING PROTEIN-RELATED"/>
    <property type="match status" value="1"/>
</dbReference>